<evidence type="ECO:0000313" key="1">
    <source>
        <dbReference type="EMBL" id="PIO77480.1"/>
    </source>
</evidence>
<protein>
    <recommendedName>
        <fullName evidence="3">Aminoglycoside phosphotransferase domain-containing protein</fullName>
    </recommendedName>
</protein>
<dbReference type="EMBL" id="KZ344996">
    <property type="protein sequence ID" value="PIO77480.1"/>
    <property type="molecule type" value="Genomic_DNA"/>
</dbReference>
<dbReference type="InterPro" id="IPR052961">
    <property type="entry name" value="Oxido-Kinase-like_Enzymes"/>
</dbReference>
<dbReference type="Proteomes" id="UP000230423">
    <property type="component" value="Unassembled WGS sequence"/>
</dbReference>
<evidence type="ECO:0000313" key="2">
    <source>
        <dbReference type="Proteomes" id="UP000230423"/>
    </source>
</evidence>
<gene>
    <name evidence="1" type="ORF">TELCIR_00429</name>
</gene>
<keyword evidence="2" id="KW-1185">Reference proteome</keyword>
<dbReference type="Pfam" id="PF07914">
    <property type="entry name" value="DUF1679"/>
    <property type="match status" value="1"/>
</dbReference>
<name>A0A2G9V6X8_TELCI</name>
<accession>A0A2G9V6X8</accession>
<dbReference type="PANTHER" id="PTHR23020:SF8">
    <property type="entry name" value="CHK KINASE-LIKE DOMAIN-CONTAINING PROTEIN"/>
    <property type="match status" value="1"/>
</dbReference>
<organism evidence="1 2">
    <name type="scientific">Teladorsagia circumcincta</name>
    <name type="common">Brown stomach worm</name>
    <name type="synonym">Ostertagia circumcincta</name>
    <dbReference type="NCBI Taxonomy" id="45464"/>
    <lineage>
        <taxon>Eukaryota</taxon>
        <taxon>Metazoa</taxon>
        <taxon>Ecdysozoa</taxon>
        <taxon>Nematoda</taxon>
        <taxon>Chromadorea</taxon>
        <taxon>Rhabditida</taxon>
        <taxon>Rhabditina</taxon>
        <taxon>Rhabditomorpha</taxon>
        <taxon>Strongyloidea</taxon>
        <taxon>Trichostrongylidae</taxon>
        <taxon>Teladorsagia</taxon>
    </lineage>
</organism>
<dbReference type="InterPro" id="IPR012877">
    <property type="entry name" value="Dhs-27"/>
</dbReference>
<dbReference type="AlphaFoldDB" id="A0A2G9V6X8"/>
<dbReference type="SUPFAM" id="SSF56112">
    <property type="entry name" value="Protein kinase-like (PK-like)"/>
    <property type="match status" value="1"/>
</dbReference>
<dbReference type="PANTHER" id="PTHR23020">
    <property type="entry name" value="UNCHARACTERIZED NUCLEAR HORMONE RECEPTOR-RELATED"/>
    <property type="match status" value="1"/>
</dbReference>
<evidence type="ECO:0008006" key="3">
    <source>
        <dbReference type="Google" id="ProtNLM"/>
    </source>
</evidence>
<proteinExistence type="predicted"/>
<reference evidence="1 2" key="1">
    <citation type="submission" date="2015-09" db="EMBL/GenBank/DDBJ databases">
        <title>Draft genome of the parasitic nematode Teladorsagia circumcincta isolate WARC Sus (inbred).</title>
        <authorList>
            <person name="Mitreva M."/>
        </authorList>
    </citation>
    <scope>NUCLEOTIDE SEQUENCE [LARGE SCALE GENOMIC DNA]</scope>
    <source>
        <strain evidence="1 2">S</strain>
    </source>
</reference>
<dbReference type="InterPro" id="IPR011009">
    <property type="entry name" value="Kinase-like_dom_sf"/>
</dbReference>
<sequence length="96" mass="11187">MIQGILSKICLISPDWQTELKDVPKEFVVKNHNAEVRFYELLKKYNITNIPTPKVYFTQGFTDENTVNGYLIMEYVSSGTVYHLFNNLTPDHMNKV</sequence>